<dbReference type="GO" id="GO:0004519">
    <property type="term" value="F:endonuclease activity"/>
    <property type="evidence" value="ECO:0007669"/>
    <property type="project" value="UniProtKB-KW"/>
</dbReference>
<keyword evidence="2 6" id="KW-0255">Endonuclease</keyword>
<dbReference type="CDD" id="cd00221">
    <property type="entry name" value="Vsr"/>
    <property type="match status" value="1"/>
</dbReference>
<accession>A0ABU7WFI8</accession>
<comment type="similarity">
    <text evidence="6">Belongs to the vsr family.</text>
</comment>
<protein>
    <recommendedName>
        <fullName evidence="6">Very short patch repair endonuclease</fullName>
        <ecNumber evidence="6">3.1.-.-</ecNumber>
    </recommendedName>
</protein>
<evidence type="ECO:0000256" key="1">
    <source>
        <dbReference type="ARBA" id="ARBA00022722"/>
    </source>
</evidence>
<keyword evidence="5 6" id="KW-0234">DNA repair</keyword>
<keyword evidence="3 6" id="KW-0227">DNA damage</keyword>
<comment type="caution">
    <text evidence="7">The sequence shown here is derived from an EMBL/GenBank/DDBJ whole genome shotgun (WGS) entry which is preliminary data.</text>
</comment>
<evidence type="ECO:0000313" key="7">
    <source>
        <dbReference type="EMBL" id="MEF3082714.1"/>
    </source>
</evidence>
<dbReference type="NCBIfam" id="TIGR00632">
    <property type="entry name" value="vsr"/>
    <property type="match status" value="1"/>
</dbReference>
<keyword evidence="1 6" id="KW-0540">Nuclease</keyword>
<dbReference type="Pfam" id="PF03852">
    <property type="entry name" value="Vsr"/>
    <property type="match status" value="1"/>
</dbReference>
<evidence type="ECO:0000313" key="8">
    <source>
        <dbReference type="Proteomes" id="UP001358324"/>
    </source>
</evidence>
<sequence>MAEKISPETRSRMMAGIRGKNTKPELTIRRWLHADGFRFRLFRRDLPGRPDIVLPRWNVVVFAHGCFWHGHQGCSYFRLPKTRPEFWESKIRRNAERDHEAIGRLEEAGWRIAVIWECALRKEPEVTLRRLSSFIRSAQQKLEIGLG</sequence>
<keyword evidence="8" id="KW-1185">Reference proteome</keyword>
<dbReference type="InterPro" id="IPR004603">
    <property type="entry name" value="DNA_mismatch_endonuc_vsr"/>
</dbReference>
<evidence type="ECO:0000256" key="4">
    <source>
        <dbReference type="ARBA" id="ARBA00022801"/>
    </source>
</evidence>
<evidence type="ECO:0000256" key="6">
    <source>
        <dbReference type="PIRNR" id="PIRNR018267"/>
    </source>
</evidence>
<dbReference type="Proteomes" id="UP001358324">
    <property type="component" value="Unassembled WGS sequence"/>
</dbReference>
<evidence type="ECO:0000256" key="3">
    <source>
        <dbReference type="ARBA" id="ARBA00022763"/>
    </source>
</evidence>
<organism evidence="7 8">
    <name type="scientific">Luteimonas flava</name>
    <dbReference type="NCBI Taxonomy" id="3115822"/>
    <lineage>
        <taxon>Bacteria</taxon>
        <taxon>Pseudomonadati</taxon>
        <taxon>Pseudomonadota</taxon>
        <taxon>Gammaproteobacteria</taxon>
        <taxon>Lysobacterales</taxon>
        <taxon>Lysobacteraceae</taxon>
        <taxon>Luteimonas</taxon>
    </lineage>
</organism>
<dbReference type="Gene3D" id="3.40.960.10">
    <property type="entry name" value="VSR Endonuclease"/>
    <property type="match status" value="1"/>
</dbReference>
<proteinExistence type="inferred from homology"/>
<gene>
    <name evidence="7" type="ORF">V3391_10920</name>
</gene>
<dbReference type="PIRSF" id="PIRSF018267">
    <property type="entry name" value="VSR_endonuc"/>
    <property type="match status" value="1"/>
</dbReference>
<dbReference type="InterPro" id="IPR011335">
    <property type="entry name" value="Restrct_endonuc-II-like"/>
</dbReference>
<keyword evidence="4 6" id="KW-0378">Hydrolase</keyword>
<comment type="function">
    <text evidence="6">May nick specific sequences that contain T:G mispairs resulting from m5C-deamination.</text>
</comment>
<evidence type="ECO:0000256" key="2">
    <source>
        <dbReference type="ARBA" id="ARBA00022759"/>
    </source>
</evidence>
<dbReference type="EC" id="3.1.-.-" evidence="6"/>
<dbReference type="SUPFAM" id="SSF52980">
    <property type="entry name" value="Restriction endonuclease-like"/>
    <property type="match status" value="1"/>
</dbReference>
<evidence type="ECO:0000256" key="5">
    <source>
        <dbReference type="ARBA" id="ARBA00023204"/>
    </source>
</evidence>
<dbReference type="EMBL" id="JAZHBM010000002">
    <property type="protein sequence ID" value="MEF3082714.1"/>
    <property type="molecule type" value="Genomic_DNA"/>
</dbReference>
<name>A0ABU7WFI8_9GAMM</name>
<reference evidence="7 8" key="1">
    <citation type="submission" date="2024-01" db="EMBL/GenBank/DDBJ databases">
        <title>Novel species of the genus Luteimonas isolated from rivers.</title>
        <authorList>
            <person name="Lu H."/>
        </authorList>
    </citation>
    <scope>NUCLEOTIDE SEQUENCE [LARGE SCALE GENOMIC DNA]</scope>
    <source>
        <strain evidence="7 8">SMYT11W</strain>
    </source>
</reference>